<evidence type="ECO:0000313" key="1">
    <source>
        <dbReference type="EMBL" id="HEA86794.1"/>
    </source>
</evidence>
<dbReference type="EMBL" id="DSLG01000002">
    <property type="protein sequence ID" value="HEA86794.1"/>
    <property type="molecule type" value="Genomic_DNA"/>
</dbReference>
<gene>
    <name evidence="2" type="ORF">ENP62_02010</name>
    <name evidence="1" type="ORF">ENP94_02140</name>
</gene>
<organism evidence="1">
    <name type="scientific">candidate division WOR-3 bacterium</name>
    <dbReference type="NCBI Taxonomy" id="2052148"/>
    <lineage>
        <taxon>Bacteria</taxon>
        <taxon>Bacteria division WOR-3</taxon>
    </lineage>
</organism>
<proteinExistence type="predicted"/>
<sequence length="341" mass="40514">MSNLRKILILLPLIFAVSVWGKEQFFSSFYLGVDYDRNLFCLSPSELTSFLQRQDTVRFPYRSADDLDFTAVGELEVHFSPKNALSLHLRGHNYLVNQEKSYGVIGVEFEQRLDRFRRVFLYCRWLPSYLLRYYRPVNSSRYYPCRFSEQLAGISFQQQLAKIKIIPGYRFEHYDYIHPFEYYNTAGHCFELKLNWQQNTSLRFLSGYNFKLAQAAAKIPDISYREHGIFLALTVRPRLHLPQMGFRPEYEYRYRLYTAEPVDSAHYGRVDQLHTINLRVDYRFNFGTVHLWFGPEWRDVKAPYQNKIEEIKEYRTFHAGLGIAVRLKSVSPSPHKQEGEE</sequence>
<comment type="caution">
    <text evidence="1">The sequence shown here is derived from an EMBL/GenBank/DDBJ whole genome shotgun (WGS) entry which is preliminary data.</text>
</comment>
<dbReference type="AlphaFoldDB" id="A0A7C1NGB2"/>
<evidence type="ECO:0000313" key="2">
    <source>
        <dbReference type="EMBL" id="HEE18309.1"/>
    </source>
</evidence>
<accession>A0A7C1NGB2</accession>
<name>A0A7C1NGB2_UNCW3</name>
<reference evidence="1" key="1">
    <citation type="journal article" date="2020" name="mSystems">
        <title>Genome- and Community-Level Interaction Insights into Carbon Utilization and Element Cycling Functions of Hydrothermarchaeota in Hydrothermal Sediment.</title>
        <authorList>
            <person name="Zhou Z."/>
            <person name="Liu Y."/>
            <person name="Xu W."/>
            <person name="Pan J."/>
            <person name="Luo Z.H."/>
            <person name="Li M."/>
        </authorList>
    </citation>
    <scope>NUCLEOTIDE SEQUENCE [LARGE SCALE GENOMIC DNA]</scope>
    <source>
        <strain evidence="2">SpSt-236</strain>
        <strain evidence="1">SpSt-265</strain>
    </source>
</reference>
<protein>
    <recommendedName>
        <fullName evidence="3">DUF1207 domain-containing protein</fullName>
    </recommendedName>
</protein>
<dbReference type="EMBL" id="DSKA01000149">
    <property type="protein sequence ID" value="HEE18309.1"/>
    <property type="molecule type" value="Genomic_DNA"/>
</dbReference>
<evidence type="ECO:0008006" key="3">
    <source>
        <dbReference type="Google" id="ProtNLM"/>
    </source>
</evidence>